<dbReference type="Gene3D" id="3.30.70.270">
    <property type="match status" value="1"/>
</dbReference>
<dbReference type="PANTHER" id="PTHR44757">
    <property type="entry name" value="DIGUANYLATE CYCLASE DGCP"/>
    <property type="match status" value="1"/>
</dbReference>
<dbReference type="InterPro" id="IPR035919">
    <property type="entry name" value="EAL_sf"/>
</dbReference>
<sequence>MKVQVSRITADGVGVRNLRGDRVTVAWLAAGLLVTVAYPLLDDGTPAAAVLYNGFEVATLLAVLAGIRRRRPVHRTGWYVFAAAVLVRLAGDITYEIYRQVLDEPPFPSLADVFYLATCPLLAAGVLLIARGRLARDRAGLLDSAIIATGLGLVWWVFLVGPIAADASIPALERLVGAAYPVSDLLLLAVAVRLLTRSGRPTLSLALLTAGVAGMLASDAAYQVVTAYAPDLEGPIAVGWILANVAWGAAALHRSAGAADPPAGPAAPRLGRGRLTLLAACTLLVPAALFAQGLTAGAAGVDWPAIGVGAVLLFLFVLARMSGFVTEVQRQAGLLEELALRDALTGLPNRRVFEERLTAAVAAGSAQVAMLDLNGFKDVNDRLGHAAGDRLLQTVAARLQGALREGDLVARMGGDEFAVLVPHATPAAMDQVVGRVVEALREPVRVDGHELLVGASVGTADDAGTTDGYEVLRRADVAMYAAKQAGERHRRHTADLDVRAADEAWLGAELRTALDTGGLHLVYQPIVSLPDHRMAAVEALVRWDHPVRGPIAPAEFLPVAERTGLMVELGAWILETACARAAEWHRTLGPAAPARVNVNVCARQLAEPGFPELVTTTLARTGLPIHHLTLEVSETAVLRGGRVVRTLEQLHELGVPIGLDEFGTGHSSLGVLDHVPADLLKIDRSFVGSITRAGRHAVIATALLQVSDGLGLTAVAEGVQTAEQAAELHRLGYRYAQGDYFGTPLAVPGFARSDVAAIS</sequence>
<comment type="caution">
    <text evidence="4">The sequence shown here is derived from an EMBL/GenBank/DDBJ whole genome shotgun (WGS) entry which is preliminary data.</text>
</comment>
<dbReference type="SUPFAM" id="SSF55073">
    <property type="entry name" value="Nucleotide cyclase"/>
    <property type="match status" value="1"/>
</dbReference>
<feature type="transmembrane region" description="Helical" evidence="1">
    <location>
        <begin position="47"/>
        <end position="67"/>
    </location>
</feature>
<feature type="transmembrane region" description="Helical" evidence="1">
    <location>
        <begin position="203"/>
        <end position="222"/>
    </location>
</feature>
<dbReference type="PROSITE" id="PS50887">
    <property type="entry name" value="GGDEF"/>
    <property type="match status" value="1"/>
</dbReference>
<dbReference type="CDD" id="cd01949">
    <property type="entry name" value="GGDEF"/>
    <property type="match status" value="1"/>
</dbReference>
<dbReference type="PROSITE" id="PS50883">
    <property type="entry name" value="EAL"/>
    <property type="match status" value="1"/>
</dbReference>
<proteinExistence type="predicted"/>
<feature type="transmembrane region" description="Helical" evidence="1">
    <location>
        <begin position="110"/>
        <end position="129"/>
    </location>
</feature>
<dbReference type="Pfam" id="PF00563">
    <property type="entry name" value="EAL"/>
    <property type="match status" value="1"/>
</dbReference>
<dbReference type="PANTHER" id="PTHR44757:SF2">
    <property type="entry name" value="BIOFILM ARCHITECTURE MAINTENANCE PROTEIN MBAA"/>
    <property type="match status" value="1"/>
</dbReference>
<dbReference type="InterPro" id="IPR029787">
    <property type="entry name" value="Nucleotide_cyclase"/>
</dbReference>
<feature type="transmembrane region" description="Helical" evidence="1">
    <location>
        <begin position="23"/>
        <end position="41"/>
    </location>
</feature>
<evidence type="ECO:0000259" key="2">
    <source>
        <dbReference type="PROSITE" id="PS50883"/>
    </source>
</evidence>
<reference evidence="4 5" key="1">
    <citation type="submission" date="2018-03" db="EMBL/GenBank/DDBJ databases">
        <title>Genomic Encyclopedia of Archaeal and Bacterial Type Strains, Phase II (KMG-II): from individual species to whole genera.</title>
        <authorList>
            <person name="Goeker M."/>
        </authorList>
    </citation>
    <scope>NUCLEOTIDE SEQUENCE [LARGE SCALE GENOMIC DNA]</scope>
    <source>
        <strain evidence="4 5">DSM 45348</strain>
    </source>
</reference>
<feature type="transmembrane region" description="Helical" evidence="1">
    <location>
        <begin position="273"/>
        <end position="291"/>
    </location>
</feature>
<dbReference type="InterPro" id="IPR052155">
    <property type="entry name" value="Biofilm_reg_signaling"/>
</dbReference>
<dbReference type="CDD" id="cd01948">
    <property type="entry name" value="EAL"/>
    <property type="match status" value="1"/>
</dbReference>
<accession>A0A2T0SJF8</accession>
<dbReference type="SUPFAM" id="SSF141868">
    <property type="entry name" value="EAL domain-like"/>
    <property type="match status" value="1"/>
</dbReference>
<keyword evidence="1" id="KW-0812">Transmembrane</keyword>
<evidence type="ECO:0000313" key="4">
    <source>
        <dbReference type="EMBL" id="PRY33544.1"/>
    </source>
</evidence>
<dbReference type="Pfam" id="PF00990">
    <property type="entry name" value="GGDEF"/>
    <property type="match status" value="1"/>
</dbReference>
<protein>
    <submittedName>
        <fullName evidence="4">Diguanylate cyclase (GGDEF)-like protein</fullName>
    </submittedName>
</protein>
<dbReference type="SMART" id="SM00267">
    <property type="entry name" value="GGDEF"/>
    <property type="match status" value="1"/>
</dbReference>
<name>A0A2T0SJF8_9ACTN</name>
<keyword evidence="1" id="KW-1133">Transmembrane helix</keyword>
<organism evidence="4 5">
    <name type="scientific">Pseudosporangium ferrugineum</name>
    <dbReference type="NCBI Taxonomy" id="439699"/>
    <lineage>
        <taxon>Bacteria</taxon>
        <taxon>Bacillati</taxon>
        <taxon>Actinomycetota</taxon>
        <taxon>Actinomycetes</taxon>
        <taxon>Micromonosporales</taxon>
        <taxon>Micromonosporaceae</taxon>
        <taxon>Pseudosporangium</taxon>
    </lineage>
</organism>
<dbReference type="Gene3D" id="3.20.20.450">
    <property type="entry name" value="EAL domain"/>
    <property type="match status" value="1"/>
</dbReference>
<feature type="domain" description="EAL" evidence="2">
    <location>
        <begin position="503"/>
        <end position="758"/>
    </location>
</feature>
<dbReference type="SMART" id="SM00052">
    <property type="entry name" value="EAL"/>
    <property type="match status" value="1"/>
</dbReference>
<feature type="domain" description="GGDEF" evidence="3">
    <location>
        <begin position="364"/>
        <end position="495"/>
    </location>
</feature>
<feature type="transmembrane region" description="Helical" evidence="1">
    <location>
        <begin position="141"/>
        <end position="165"/>
    </location>
</feature>
<evidence type="ECO:0000313" key="5">
    <source>
        <dbReference type="Proteomes" id="UP000239209"/>
    </source>
</evidence>
<feature type="transmembrane region" description="Helical" evidence="1">
    <location>
        <begin position="177"/>
        <end position="196"/>
    </location>
</feature>
<gene>
    <name evidence="4" type="ORF">CLV70_101707</name>
</gene>
<evidence type="ECO:0000256" key="1">
    <source>
        <dbReference type="SAM" id="Phobius"/>
    </source>
</evidence>
<dbReference type="InterPro" id="IPR043128">
    <property type="entry name" value="Rev_trsase/Diguanyl_cyclase"/>
</dbReference>
<feature type="transmembrane region" description="Helical" evidence="1">
    <location>
        <begin position="234"/>
        <end position="252"/>
    </location>
</feature>
<keyword evidence="1" id="KW-0472">Membrane</keyword>
<dbReference type="Proteomes" id="UP000239209">
    <property type="component" value="Unassembled WGS sequence"/>
</dbReference>
<dbReference type="EMBL" id="PVZG01000001">
    <property type="protein sequence ID" value="PRY33544.1"/>
    <property type="molecule type" value="Genomic_DNA"/>
</dbReference>
<feature type="transmembrane region" description="Helical" evidence="1">
    <location>
        <begin position="79"/>
        <end position="98"/>
    </location>
</feature>
<dbReference type="InterPro" id="IPR000160">
    <property type="entry name" value="GGDEF_dom"/>
</dbReference>
<evidence type="ECO:0000259" key="3">
    <source>
        <dbReference type="PROSITE" id="PS50887"/>
    </source>
</evidence>
<dbReference type="NCBIfam" id="TIGR00254">
    <property type="entry name" value="GGDEF"/>
    <property type="match status" value="1"/>
</dbReference>
<keyword evidence="5" id="KW-1185">Reference proteome</keyword>
<feature type="transmembrane region" description="Helical" evidence="1">
    <location>
        <begin position="303"/>
        <end position="321"/>
    </location>
</feature>
<dbReference type="AlphaFoldDB" id="A0A2T0SJF8"/>
<dbReference type="InterPro" id="IPR001633">
    <property type="entry name" value="EAL_dom"/>
</dbReference>